<evidence type="ECO:0008006" key="3">
    <source>
        <dbReference type="Google" id="ProtNLM"/>
    </source>
</evidence>
<dbReference type="EMBL" id="FMCV01000003">
    <property type="protein sequence ID" value="SCE85588.1"/>
    <property type="molecule type" value="Genomic_DNA"/>
</dbReference>
<proteinExistence type="predicted"/>
<dbReference type="RefSeq" id="WP_091042728.1">
    <property type="nucleotide sequence ID" value="NZ_FMCV01000003.1"/>
</dbReference>
<sequence length="181" mass="19970">MGVDARHAAGRTVQYLRTLAERQYDRVWTPDFLHLTPDVQGFAVFHRGGLVLVYGAVSPDDPARWVFRMACVAGADVPDISGAMAWANIRNRLAEAGRYYCVVKSDQSACHVVFALDVRNPLLDDVTAPDGQAARELLHFSLAVCVHNAVADFRDLASYLPARPLAPTEIDAWTLFADTRD</sequence>
<reference evidence="2" key="1">
    <citation type="submission" date="2016-06" db="EMBL/GenBank/DDBJ databases">
        <authorList>
            <person name="Varghese N."/>
        </authorList>
    </citation>
    <scope>NUCLEOTIDE SEQUENCE [LARGE SCALE GENOMIC DNA]</scope>
    <source>
        <strain evidence="2">DSM 45555</strain>
    </source>
</reference>
<evidence type="ECO:0000313" key="1">
    <source>
        <dbReference type="EMBL" id="SCE85588.1"/>
    </source>
</evidence>
<gene>
    <name evidence="1" type="ORF">GA0070215_103293</name>
</gene>
<evidence type="ECO:0000313" key="2">
    <source>
        <dbReference type="Proteomes" id="UP000198551"/>
    </source>
</evidence>
<accession>A0A1C4VNR7</accession>
<name>A0A1C4VNR7_9ACTN</name>
<protein>
    <recommendedName>
        <fullName evidence="3">Sensory transduction regulator</fullName>
    </recommendedName>
</protein>
<keyword evidence="2" id="KW-1185">Reference proteome</keyword>
<dbReference type="Proteomes" id="UP000198551">
    <property type="component" value="Unassembled WGS sequence"/>
</dbReference>
<organism evidence="1 2">
    <name type="scientific">Micromonospora marina</name>
    <dbReference type="NCBI Taxonomy" id="307120"/>
    <lineage>
        <taxon>Bacteria</taxon>
        <taxon>Bacillati</taxon>
        <taxon>Actinomycetota</taxon>
        <taxon>Actinomycetes</taxon>
        <taxon>Micromonosporales</taxon>
        <taxon>Micromonosporaceae</taxon>
        <taxon>Micromonospora</taxon>
    </lineage>
</organism>
<dbReference type="AlphaFoldDB" id="A0A1C4VNR7"/>